<dbReference type="AlphaFoldDB" id="A0A6J6BPF6"/>
<evidence type="ECO:0000313" key="1">
    <source>
        <dbReference type="EMBL" id="CAB4540961.1"/>
    </source>
</evidence>
<sequence length="178" mass="19899">MAVWIDETGVLVRPAESASIERSPLRDMEVPPGLPERMDTMFREVKKIPDHAEAYRAAIVDWAHHGAASRFALTPDEVVERSQPRGDHEARAAACFELGDHLRRTVGPDAAVPWWREAHRLHPANWTYKRQAWTLVTTPEGAEENDLVQGPNDVYEGNWLDDVLAGGGGEAYTVEPQL</sequence>
<reference evidence="1" key="1">
    <citation type="submission" date="2020-05" db="EMBL/GenBank/DDBJ databases">
        <authorList>
            <person name="Chiriac C."/>
            <person name="Salcher M."/>
            <person name="Ghai R."/>
            <person name="Kavagutti S V."/>
        </authorList>
    </citation>
    <scope>NUCLEOTIDE SEQUENCE</scope>
</reference>
<proteinExistence type="predicted"/>
<name>A0A6J6BPF6_9ZZZZ</name>
<protein>
    <submittedName>
        <fullName evidence="1">Unannotated protein</fullName>
    </submittedName>
</protein>
<dbReference type="EMBL" id="CAEZSR010000006">
    <property type="protein sequence ID" value="CAB4540961.1"/>
    <property type="molecule type" value="Genomic_DNA"/>
</dbReference>
<accession>A0A6J6BPF6</accession>
<gene>
    <name evidence="1" type="ORF">UFOPK1493_00307</name>
</gene>
<organism evidence="1">
    <name type="scientific">freshwater metagenome</name>
    <dbReference type="NCBI Taxonomy" id="449393"/>
    <lineage>
        <taxon>unclassified sequences</taxon>
        <taxon>metagenomes</taxon>
        <taxon>ecological metagenomes</taxon>
    </lineage>
</organism>